<feature type="domain" description="Beta-lactamase-related" evidence="2">
    <location>
        <begin position="44"/>
        <end position="380"/>
    </location>
</feature>
<dbReference type="SUPFAM" id="SSF56601">
    <property type="entry name" value="beta-lactamase/transpeptidase-like"/>
    <property type="match status" value="1"/>
</dbReference>
<evidence type="ECO:0000313" key="4">
    <source>
        <dbReference type="EMBL" id="OQS04886.1"/>
    </source>
</evidence>
<proteinExistence type="predicted"/>
<dbReference type="OrthoDB" id="5946976at2759"/>
<keyword evidence="1" id="KW-0732">Signal</keyword>
<protein>
    <submittedName>
        <fullName evidence="4">Beta-lactamase</fullName>
    </submittedName>
    <submittedName>
        <fullName evidence="3">Secreted protein</fullName>
    </submittedName>
</protein>
<dbReference type="Gene3D" id="3.40.710.10">
    <property type="entry name" value="DD-peptidase/beta-lactamase superfamily"/>
    <property type="match status" value="1"/>
</dbReference>
<dbReference type="EMBL" id="JNBS01000536">
    <property type="protein sequence ID" value="OQS04886.1"/>
    <property type="molecule type" value="Genomic_DNA"/>
</dbReference>
<keyword evidence="5" id="KW-1185">Reference proteome</keyword>
<dbReference type="InterPro" id="IPR001466">
    <property type="entry name" value="Beta-lactam-related"/>
</dbReference>
<dbReference type="PANTHER" id="PTHR46825:SF9">
    <property type="entry name" value="BETA-LACTAMASE-RELATED DOMAIN-CONTAINING PROTEIN"/>
    <property type="match status" value="1"/>
</dbReference>
<organism evidence="3">
    <name type="scientific">Thraustotheca clavata</name>
    <dbReference type="NCBI Taxonomy" id="74557"/>
    <lineage>
        <taxon>Eukaryota</taxon>
        <taxon>Sar</taxon>
        <taxon>Stramenopiles</taxon>
        <taxon>Oomycota</taxon>
        <taxon>Saprolegniomycetes</taxon>
        <taxon>Saprolegniales</taxon>
        <taxon>Achlyaceae</taxon>
        <taxon>Thraustotheca</taxon>
    </lineage>
</organism>
<feature type="signal peptide" evidence="1">
    <location>
        <begin position="1"/>
        <end position="17"/>
    </location>
</feature>
<dbReference type="EMBL" id="KM038016">
    <property type="protein sequence ID" value="AIG55477.1"/>
    <property type="molecule type" value="Genomic_DNA"/>
</dbReference>
<gene>
    <name evidence="4" type="ORF">THRCLA_02916</name>
</gene>
<evidence type="ECO:0000256" key="1">
    <source>
        <dbReference type="SAM" id="SignalP"/>
    </source>
</evidence>
<dbReference type="STRING" id="74557.A0A0A7CLC5"/>
<feature type="chain" id="PRO_5002037965" evidence="1">
    <location>
        <begin position="18"/>
        <end position="534"/>
    </location>
</feature>
<reference evidence="3 5" key="1">
    <citation type="journal article" date="2014" name="Genome Biol. Evol.">
        <title>The secreted proteins of Achlya hypogyna and Thraustotheca clavata identify the ancestral oomycete secretome and reveal gene acquisitions by horizontal gene transfer.</title>
        <authorList>
            <person name="Misner I."/>
            <person name="Blouin N."/>
            <person name="Leonard G."/>
            <person name="Richards T.A."/>
            <person name="Lane C.E."/>
        </authorList>
    </citation>
    <scope>NUCLEOTIDE SEQUENCE</scope>
    <source>
        <strain evidence="3 5">ATCC 34112</strain>
    </source>
</reference>
<dbReference type="AlphaFoldDB" id="A0A0A7CLC5"/>
<sequence>MHLSSLCLGLLLATSSAIPNHGTPCRSIEERKTMAISFLHDQLKHNPVPGYALSVVFQNHTIIAQGFGTKQHGNTSNIVTPDTLFQIGSYTKTFVALGIAKMVDEGRMQWSDTVKQHLPWFQLYDKFAEGYTTIADLLTMNSVLDAYQGDIVQSSFNVSERQLVKNLVYLETKRAIRSGYAYSNLNFIILGQVLEFQSKKTWAEYLRQTFFVPLDMKNTYSRVEDVPLSGDLSFGHITCKGQVAGPCDLRTSIEIFSSPNNSYDASGSILSSAADLSKFSRFLLSKGEGIFNSTKAIKDMITGQIINNNDAKNALSQGYEFSPDGGAYAAGYGFDIVGDVMFGHHFFDKGGDMLGFNLRNGFVPDEELAVVLLSNSESAGGPASDGLLQDRIRSYIVGIFLDVDENELKRSFNAAVKASTNSKKPESCPPHWFGGKSWNDLGIPIPPTEQTQLAGVYAANESTGYYGNITVSVESNQLLMSYGIYKAPMLRGKDEEGYIWTTEAAWNEMSFLEIDNSSANSTAIQLGEISFVKL</sequence>
<dbReference type="Proteomes" id="UP000243217">
    <property type="component" value="Unassembled WGS sequence"/>
</dbReference>
<dbReference type="PANTHER" id="PTHR46825">
    <property type="entry name" value="D-ALANYL-D-ALANINE-CARBOXYPEPTIDASE/ENDOPEPTIDASE AMPH"/>
    <property type="match status" value="1"/>
</dbReference>
<evidence type="ECO:0000259" key="2">
    <source>
        <dbReference type="Pfam" id="PF00144"/>
    </source>
</evidence>
<dbReference type="Pfam" id="PF00144">
    <property type="entry name" value="Beta-lactamase"/>
    <property type="match status" value="1"/>
</dbReference>
<dbReference type="InterPro" id="IPR012338">
    <property type="entry name" value="Beta-lactam/transpept-like"/>
</dbReference>
<dbReference type="InterPro" id="IPR050491">
    <property type="entry name" value="AmpC-like"/>
</dbReference>
<evidence type="ECO:0000313" key="5">
    <source>
        <dbReference type="Proteomes" id="UP000243217"/>
    </source>
</evidence>
<name>A0A0A7CLC5_9STRA</name>
<accession>A0A0A7CLC5</accession>
<evidence type="ECO:0000313" key="3">
    <source>
        <dbReference type="EMBL" id="AIG55477.1"/>
    </source>
</evidence>